<dbReference type="InterPro" id="IPR036188">
    <property type="entry name" value="FAD/NAD-bd_sf"/>
</dbReference>
<dbReference type="AlphaFoldDB" id="A0AAU8K251"/>
<evidence type="ECO:0000256" key="1">
    <source>
        <dbReference type="ARBA" id="ARBA00023002"/>
    </source>
</evidence>
<gene>
    <name evidence="2" type="ORF">ABWK59_29610</name>
</gene>
<dbReference type="PRINTS" id="PR00469">
    <property type="entry name" value="PNDRDTASEII"/>
</dbReference>
<dbReference type="Pfam" id="PF13738">
    <property type="entry name" value="Pyr_redox_3"/>
    <property type="match status" value="1"/>
</dbReference>
<dbReference type="PANTHER" id="PTHR43539:SF78">
    <property type="entry name" value="FLAVIN-CONTAINING MONOOXYGENASE"/>
    <property type="match status" value="1"/>
</dbReference>
<sequence length="368" mass="40146">MTTERVETVIIGAGQAGLATGYHLARRGHEFVLLDASQRIGDNWRSHWDSLRLYSPARYDGLPGMRFPAPGWSFPGKDQVADFLEAYAERFRLPVRGGTRVSRLTRDGTGYLVLTDHGDLHADNVVVATGTFGRGPYIPPFAKQVDPRVRQLHSCAYKNADQLLDGPVLVVGASHSGADVAYEVAERHATVLCGRATGQIPVRLEARTTRTVFPVLWQLANHVLSNATPVGRKMKPEVRMHGGPLLRVRAADLEARGVERVTERMTGVRDGMPLLADGRVVEVSNVVWCTGFRQDFGWIDLPVIGADGWPVEHNGVALDAPGLYFAGLSFQRAFSSMLIGGAGRDAEIVAKHITARTHAVPHRTPATV</sequence>
<protein>
    <submittedName>
        <fullName evidence="2">FAD-dependent oxidoreductase</fullName>
    </submittedName>
</protein>
<reference evidence="2" key="1">
    <citation type="submission" date="2024-06" db="EMBL/GenBank/DDBJ databases">
        <title>The genome sequences of Kitasatospora sp. strain HUAS MG31.</title>
        <authorList>
            <person name="Mo P."/>
        </authorList>
    </citation>
    <scope>NUCLEOTIDE SEQUENCE</scope>
    <source>
        <strain evidence="2">HUAS MG31</strain>
    </source>
</reference>
<accession>A0AAU8K251</accession>
<dbReference type="RefSeq" id="WP_354643705.1">
    <property type="nucleotide sequence ID" value="NZ_CP159872.1"/>
</dbReference>
<name>A0AAU8K251_9ACTN</name>
<dbReference type="GO" id="GO:0050660">
    <property type="term" value="F:flavin adenine dinucleotide binding"/>
    <property type="evidence" value="ECO:0007669"/>
    <property type="project" value="TreeGrafter"/>
</dbReference>
<dbReference type="Gene3D" id="3.50.50.60">
    <property type="entry name" value="FAD/NAD(P)-binding domain"/>
    <property type="match status" value="1"/>
</dbReference>
<keyword evidence="1" id="KW-0560">Oxidoreductase</keyword>
<dbReference type="PRINTS" id="PR00368">
    <property type="entry name" value="FADPNR"/>
</dbReference>
<evidence type="ECO:0000313" key="2">
    <source>
        <dbReference type="EMBL" id="XCM82772.1"/>
    </source>
</evidence>
<dbReference type="SUPFAM" id="SSF51905">
    <property type="entry name" value="FAD/NAD(P)-binding domain"/>
    <property type="match status" value="2"/>
</dbReference>
<organism evidence="2">
    <name type="scientific">Kitasatospora camelliae</name>
    <dbReference type="NCBI Taxonomy" id="3156397"/>
    <lineage>
        <taxon>Bacteria</taxon>
        <taxon>Bacillati</taxon>
        <taxon>Actinomycetota</taxon>
        <taxon>Actinomycetes</taxon>
        <taxon>Kitasatosporales</taxon>
        <taxon>Streptomycetaceae</taxon>
        <taxon>Kitasatospora</taxon>
    </lineage>
</organism>
<dbReference type="GO" id="GO:0004497">
    <property type="term" value="F:monooxygenase activity"/>
    <property type="evidence" value="ECO:0007669"/>
    <property type="project" value="TreeGrafter"/>
</dbReference>
<proteinExistence type="predicted"/>
<dbReference type="EMBL" id="CP159872">
    <property type="protein sequence ID" value="XCM82772.1"/>
    <property type="molecule type" value="Genomic_DNA"/>
</dbReference>
<dbReference type="KEGG" id="kcm:ABWK59_29610"/>
<dbReference type="InterPro" id="IPR050982">
    <property type="entry name" value="Auxin_biosynth/cation_transpt"/>
</dbReference>
<dbReference type="PANTHER" id="PTHR43539">
    <property type="entry name" value="FLAVIN-BINDING MONOOXYGENASE-LIKE PROTEIN (AFU_ORTHOLOGUE AFUA_4G09220)"/>
    <property type="match status" value="1"/>
</dbReference>